<evidence type="ECO:0000313" key="1">
    <source>
        <dbReference type="EMBL" id="CAB0030620.1"/>
    </source>
</evidence>
<reference evidence="1 2" key="1">
    <citation type="submission" date="2020-02" db="EMBL/GenBank/DDBJ databases">
        <authorList>
            <person name="Ferguson B K."/>
        </authorList>
    </citation>
    <scope>NUCLEOTIDE SEQUENCE [LARGE SCALE GENOMIC DNA]</scope>
</reference>
<protein>
    <submittedName>
        <fullName evidence="1">Uncharacterized protein</fullName>
    </submittedName>
</protein>
<dbReference type="AlphaFoldDB" id="A0A6H5I6S1"/>
<accession>A0A6H5I6S1</accession>
<evidence type="ECO:0000313" key="2">
    <source>
        <dbReference type="Proteomes" id="UP000479190"/>
    </source>
</evidence>
<organism evidence="1 2">
    <name type="scientific">Trichogramma brassicae</name>
    <dbReference type="NCBI Taxonomy" id="86971"/>
    <lineage>
        <taxon>Eukaryota</taxon>
        <taxon>Metazoa</taxon>
        <taxon>Ecdysozoa</taxon>
        <taxon>Arthropoda</taxon>
        <taxon>Hexapoda</taxon>
        <taxon>Insecta</taxon>
        <taxon>Pterygota</taxon>
        <taxon>Neoptera</taxon>
        <taxon>Endopterygota</taxon>
        <taxon>Hymenoptera</taxon>
        <taxon>Apocrita</taxon>
        <taxon>Proctotrupomorpha</taxon>
        <taxon>Chalcidoidea</taxon>
        <taxon>Trichogrammatidae</taxon>
        <taxon>Trichogramma</taxon>
    </lineage>
</organism>
<dbReference type="Proteomes" id="UP000479190">
    <property type="component" value="Unassembled WGS sequence"/>
</dbReference>
<keyword evidence="2" id="KW-1185">Reference proteome</keyword>
<dbReference type="EMBL" id="CADCXV010000502">
    <property type="protein sequence ID" value="CAB0030620.1"/>
    <property type="molecule type" value="Genomic_DNA"/>
</dbReference>
<sequence>MIRININETLFTGQRRHLTHIRGAHPPLVSIANGLIGVCAQQNGSTMTCTQFKLGGREFVQSFAAVSCEDFGPTRVIHNLPEGQGFLAVKDVAGGSPFKDGKYLVKIGLDGRPTRLVHAGMTCPNNHEAISTKLFIDDKGRYWLSFACMKTSDDDSIIDLTHFTFKSSTFGPYP</sequence>
<name>A0A6H5I6S1_9HYME</name>
<gene>
    <name evidence="1" type="ORF">TBRA_LOCUS2618</name>
</gene>
<proteinExistence type="predicted"/>